<reference evidence="8" key="1">
    <citation type="journal article" date="2021" name="PeerJ">
        <title>Extensive microbial diversity within the chicken gut microbiome revealed by metagenomics and culture.</title>
        <authorList>
            <person name="Gilroy R."/>
            <person name="Ravi A."/>
            <person name="Getino M."/>
            <person name="Pursley I."/>
            <person name="Horton D.L."/>
            <person name="Alikhan N.F."/>
            <person name="Baker D."/>
            <person name="Gharbi K."/>
            <person name="Hall N."/>
            <person name="Watson M."/>
            <person name="Adriaenssens E.M."/>
            <person name="Foster-Nyarko E."/>
            <person name="Jarju S."/>
            <person name="Secka A."/>
            <person name="Antonio M."/>
            <person name="Oren A."/>
            <person name="Chaudhuri R.R."/>
            <person name="La Ragione R."/>
            <person name="Hildebrand F."/>
            <person name="Pallen M.J."/>
        </authorList>
    </citation>
    <scope>NUCLEOTIDE SEQUENCE</scope>
    <source>
        <strain evidence="8">USAMLcec4-12693</strain>
    </source>
</reference>
<evidence type="ECO:0000256" key="4">
    <source>
        <dbReference type="ARBA" id="ARBA00023274"/>
    </source>
</evidence>
<dbReference type="HAMAP" id="MF_01334">
    <property type="entry name" value="Ribosomal_bL25_CTC"/>
    <property type="match status" value="1"/>
</dbReference>
<evidence type="ECO:0000256" key="3">
    <source>
        <dbReference type="ARBA" id="ARBA00022980"/>
    </source>
</evidence>
<dbReference type="InterPro" id="IPR037121">
    <property type="entry name" value="Ribosomal_bL25_C"/>
</dbReference>
<keyword evidence="3 5" id="KW-0689">Ribosomal protein</keyword>
<reference evidence="8" key="2">
    <citation type="submission" date="2021-09" db="EMBL/GenBank/DDBJ databases">
        <authorList>
            <person name="Gilroy R."/>
        </authorList>
    </citation>
    <scope>NUCLEOTIDE SEQUENCE</scope>
    <source>
        <strain evidence="8">USAMLcec4-12693</strain>
    </source>
</reference>
<evidence type="ECO:0000256" key="2">
    <source>
        <dbReference type="ARBA" id="ARBA00022884"/>
    </source>
</evidence>
<dbReference type="InterPro" id="IPR001021">
    <property type="entry name" value="Ribosomal_bL25_long"/>
</dbReference>
<comment type="function">
    <text evidence="5">This is one of the proteins that binds to the 5S RNA in the ribosome where it forms part of the central protuberance.</text>
</comment>
<dbReference type="InterPro" id="IPR029751">
    <property type="entry name" value="Ribosomal_L25_dom"/>
</dbReference>
<evidence type="ECO:0000259" key="6">
    <source>
        <dbReference type="Pfam" id="PF01386"/>
    </source>
</evidence>
<dbReference type="GO" id="GO:0006412">
    <property type="term" value="P:translation"/>
    <property type="evidence" value="ECO:0007669"/>
    <property type="project" value="UniProtKB-UniRule"/>
</dbReference>
<sequence length="192" mass="21616">MNTLKAEKRTMDIKAKRLRREGFVTGNVFGRQIETSIPIKMDKQAVERLLKTCGKGSRITLDIEGTPYNVLIKDVEYNPLKGQLEEIDFQALVEDEKVHSVAEIVLLNHEKVTGGVLEQMLEEISFRAYPDALVDKVEIDAGKLRVGDTVHVKDLDIARNPKIEIQTDPEAVIVRVQEVYNTAEEDAEGEEA</sequence>
<dbReference type="AlphaFoldDB" id="A0A9D2VVY9"/>
<dbReference type="NCBIfam" id="TIGR00731">
    <property type="entry name" value="bL25_bact_ctc"/>
    <property type="match status" value="1"/>
</dbReference>
<dbReference type="Pfam" id="PF14693">
    <property type="entry name" value="Ribosomal_TL5_C"/>
    <property type="match status" value="1"/>
</dbReference>
<keyword evidence="1 5" id="KW-0699">rRNA-binding</keyword>
<evidence type="ECO:0000256" key="5">
    <source>
        <dbReference type="HAMAP-Rule" id="MF_01334"/>
    </source>
</evidence>
<dbReference type="CDD" id="cd00495">
    <property type="entry name" value="Ribosomal_L25_TL5_CTC"/>
    <property type="match status" value="1"/>
</dbReference>
<protein>
    <recommendedName>
        <fullName evidence="5">Large ribosomal subunit protein bL25</fullName>
    </recommendedName>
    <alternativeName>
        <fullName evidence="5">General stress protein CTC</fullName>
    </alternativeName>
</protein>
<comment type="caution">
    <text evidence="8">The sequence shown here is derived from an EMBL/GenBank/DDBJ whole genome shotgun (WGS) entry which is preliminary data.</text>
</comment>
<comment type="subunit">
    <text evidence="5">Part of the 50S ribosomal subunit; part of the 5S rRNA/L5/L18/L25 subcomplex. Contacts the 5S rRNA. Binds to the 5S rRNA independently of L5 and L18.</text>
</comment>
<keyword evidence="4 5" id="KW-0687">Ribonucleoprotein</keyword>
<dbReference type="SUPFAM" id="SSF50715">
    <property type="entry name" value="Ribosomal protein L25-like"/>
    <property type="match status" value="1"/>
</dbReference>
<accession>A0A9D2VVY9</accession>
<gene>
    <name evidence="5" type="primary">rplY</name>
    <name evidence="5" type="synonym">ctc</name>
    <name evidence="8" type="ORF">K8V39_01545</name>
</gene>
<dbReference type="Gene3D" id="2.170.120.20">
    <property type="entry name" value="Ribosomal protein L25, beta domain"/>
    <property type="match status" value="1"/>
</dbReference>
<dbReference type="RefSeq" id="WP_270645063.1">
    <property type="nucleotide sequence ID" value="NZ_CAKNNN010000022.1"/>
</dbReference>
<dbReference type="InterPro" id="IPR020057">
    <property type="entry name" value="Ribosomal_bL25_b-dom"/>
</dbReference>
<dbReference type="InterPro" id="IPR020930">
    <property type="entry name" value="Ribosomal_uL5_bac-type"/>
</dbReference>
<dbReference type="Pfam" id="PF01386">
    <property type="entry name" value="Ribosomal_L25p"/>
    <property type="match status" value="1"/>
</dbReference>
<dbReference type="Gene3D" id="2.40.240.10">
    <property type="entry name" value="Ribosomal Protein L25, Chain P"/>
    <property type="match status" value="1"/>
</dbReference>
<evidence type="ECO:0000259" key="7">
    <source>
        <dbReference type="Pfam" id="PF14693"/>
    </source>
</evidence>
<dbReference type="EMBL" id="DYXE01000013">
    <property type="protein sequence ID" value="HJH48928.1"/>
    <property type="molecule type" value="Genomic_DNA"/>
</dbReference>
<dbReference type="GO" id="GO:0022625">
    <property type="term" value="C:cytosolic large ribosomal subunit"/>
    <property type="evidence" value="ECO:0007669"/>
    <property type="project" value="TreeGrafter"/>
</dbReference>
<evidence type="ECO:0000313" key="8">
    <source>
        <dbReference type="EMBL" id="HJH48928.1"/>
    </source>
</evidence>
<evidence type="ECO:0000256" key="1">
    <source>
        <dbReference type="ARBA" id="ARBA00022730"/>
    </source>
</evidence>
<dbReference type="GO" id="GO:0008097">
    <property type="term" value="F:5S rRNA binding"/>
    <property type="evidence" value="ECO:0007669"/>
    <property type="project" value="InterPro"/>
</dbReference>
<dbReference type="PANTHER" id="PTHR33284">
    <property type="entry name" value="RIBOSOMAL PROTEIN L25/GLN-TRNA SYNTHETASE, ANTI-CODON-BINDING DOMAIN-CONTAINING PROTEIN"/>
    <property type="match status" value="1"/>
</dbReference>
<dbReference type="InterPro" id="IPR011035">
    <property type="entry name" value="Ribosomal_bL25/Gln-tRNA_synth"/>
</dbReference>
<feature type="domain" description="Large ribosomal subunit protein bL25 beta" evidence="7">
    <location>
        <begin position="98"/>
        <end position="178"/>
    </location>
</feature>
<feature type="domain" description="Large ribosomal subunit protein bL25 L25" evidence="6">
    <location>
        <begin position="4"/>
        <end position="89"/>
    </location>
</feature>
<dbReference type="InterPro" id="IPR020056">
    <property type="entry name" value="Rbsml_bL25/Gln-tRNA_synth_N"/>
</dbReference>
<dbReference type="GO" id="GO:0003735">
    <property type="term" value="F:structural constituent of ribosome"/>
    <property type="evidence" value="ECO:0007669"/>
    <property type="project" value="InterPro"/>
</dbReference>
<evidence type="ECO:0000313" key="9">
    <source>
        <dbReference type="Proteomes" id="UP000813420"/>
    </source>
</evidence>
<organism evidence="8 9">
    <name type="scientific">Merdimonas faecis</name>
    <dbReference type="NCBI Taxonomy" id="1653435"/>
    <lineage>
        <taxon>Bacteria</taxon>
        <taxon>Bacillati</taxon>
        <taxon>Bacillota</taxon>
        <taxon>Clostridia</taxon>
        <taxon>Lachnospirales</taxon>
        <taxon>Lachnospiraceae</taxon>
        <taxon>Merdimonas</taxon>
    </lineage>
</organism>
<dbReference type="Proteomes" id="UP000813420">
    <property type="component" value="Unassembled WGS sequence"/>
</dbReference>
<comment type="similarity">
    <text evidence="5">Belongs to the bacterial ribosomal protein bL25 family. CTC subfamily.</text>
</comment>
<name>A0A9D2VVY9_9FIRM</name>
<dbReference type="PANTHER" id="PTHR33284:SF1">
    <property type="entry name" value="RIBOSOMAL PROTEIN L25_GLN-TRNA SYNTHETASE, ANTI-CODON-BINDING DOMAIN-CONTAINING PROTEIN"/>
    <property type="match status" value="1"/>
</dbReference>
<proteinExistence type="inferred from homology"/>
<keyword evidence="2 5" id="KW-0694">RNA-binding</keyword>